<dbReference type="Proteomes" id="UP001501337">
    <property type="component" value="Unassembled WGS sequence"/>
</dbReference>
<dbReference type="InterPro" id="IPR035472">
    <property type="entry name" value="RpiR-like_SIS"/>
</dbReference>
<feature type="domain" description="HTH rpiR-type" evidence="5">
    <location>
        <begin position="14"/>
        <end position="90"/>
    </location>
</feature>
<dbReference type="InterPro" id="IPR009057">
    <property type="entry name" value="Homeodomain-like_sf"/>
</dbReference>
<name>A0ABP7NIU2_9GAMM</name>
<keyword evidence="4" id="KW-0175">Coiled coil</keyword>
<dbReference type="InterPro" id="IPR001347">
    <property type="entry name" value="SIS_dom"/>
</dbReference>
<dbReference type="Pfam" id="PF01418">
    <property type="entry name" value="HTH_6"/>
    <property type="match status" value="1"/>
</dbReference>
<accession>A0ABP7NIU2</accession>
<reference evidence="7" key="1">
    <citation type="journal article" date="2019" name="Int. J. Syst. Evol. Microbiol.">
        <title>The Global Catalogue of Microorganisms (GCM) 10K type strain sequencing project: providing services to taxonomists for standard genome sequencing and annotation.</title>
        <authorList>
            <consortium name="The Broad Institute Genomics Platform"/>
            <consortium name="The Broad Institute Genome Sequencing Center for Infectious Disease"/>
            <person name="Wu L."/>
            <person name="Ma J."/>
        </authorList>
    </citation>
    <scope>NUCLEOTIDE SEQUENCE [LARGE SCALE GENOMIC DNA]</scope>
    <source>
        <strain evidence="7">JCM 17555</strain>
    </source>
</reference>
<dbReference type="Gene3D" id="1.10.10.10">
    <property type="entry name" value="Winged helix-like DNA-binding domain superfamily/Winged helix DNA-binding domain"/>
    <property type="match status" value="1"/>
</dbReference>
<dbReference type="PANTHER" id="PTHR30514">
    <property type="entry name" value="GLUCOKINASE"/>
    <property type="match status" value="1"/>
</dbReference>
<comment type="caution">
    <text evidence="6">The sequence shown here is derived from an EMBL/GenBank/DDBJ whole genome shotgun (WGS) entry which is preliminary data.</text>
</comment>
<keyword evidence="1" id="KW-0805">Transcription regulation</keyword>
<protein>
    <submittedName>
        <fullName evidence="6">MurR/RpiR family transcriptional regulator</fullName>
    </submittedName>
</protein>
<evidence type="ECO:0000259" key="5">
    <source>
        <dbReference type="PROSITE" id="PS51071"/>
    </source>
</evidence>
<keyword evidence="3" id="KW-0804">Transcription</keyword>
<sequence>MIATTDSDNENPLDTVAERLQAQANTLTRAERQLSDLILDNYPVSALGSITTVAQAAGISTPTVARLVQKLGFKGFPEFQAELRRELEARISGPIAKHDTWIRKAPEGHILNRFAEAGIINIRQSFGQIEAETFDASCEMLADKKRAVYVVGGRITRTMADYFYLHMQVIRPRVTHIPTISNAWPHYLLDVEPGDVFVIFDVRRYEASTLKLAEMAHERGATIVLFTDQWRSPIYKLATRYFCSRIVVPSAWDSSVATMLLLETMIADVQERLWSDTRARMESLEEMFDRTRFFRKFT</sequence>
<organism evidence="6 7">
    <name type="scientific">Allohahella marinimesophila</name>
    <dbReference type="NCBI Taxonomy" id="1054972"/>
    <lineage>
        <taxon>Bacteria</taxon>
        <taxon>Pseudomonadati</taxon>
        <taxon>Pseudomonadota</taxon>
        <taxon>Gammaproteobacteria</taxon>
        <taxon>Oceanospirillales</taxon>
        <taxon>Hahellaceae</taxon>
        <taxon>Allohahella</taxon>
    </lineage>
</organism>
<dbReference type="InterPro" id="IPR046348">
    <property type="entry name" value="SIS_dom_sf"/>
</dbReference>
<dbReference type="SUPFAM" id="SSF53697">
    <property type="entry name" value="SIS domain"/>
    <property type="match status" value="1"/>
</dbReference>
<dbReference type="PROSITE" id="PS51071">
    <property type="entry name" value="HTH_RPIR"/>
    <property type="match status" value="1"/>
</dbReference>
<feature type="coiled-coil region" evidence="4">
    <location>
        <begin position="13"/>
        <end position="40"/>
    </location>
</feature>
<dbReference type="Gene3D" id="3.40.50.10490">
    <property type="entry name" value="Glucose-6-phosphate isomerase like protein, domain 1"/>
    <property type="match status" value="1"/>
</dbReference>
<evidence type="ECO:0000313" key="6">
    <source>
        <dbReference type="EMBL" id="GAA3946480.1"/>
    </source>
</evidence>
<dbReference type="SUPFAM" id="SSF46689">
    <property type="entry name" value="Homeodomain-like"/>
    <property type="match status" value="1"/>
</dbReference>
<dbReference type="CDD" id="cd05013">
    <property type="entry name" value="SIS_RpiR"/>
    <property type="match status" value="1"/>
</dbReference>
<dbReference type="Pfam" id="PF01380">
    <property type="entry name" value="SIS"/>
    <property type="match status" value="1"/>
</dbReference>
<dbReference type="InterPro" id="IPR000281">
    <property type="entry name" value="HTH_RpiR"/>
</dbReference>
<gene>
    <name evidence="6" type="ORF">GCM10022278_02050</name>
</gene>
<dbReference type="EMBL" id="BAABBO010000001">
    <property type="protein sequence ID" value="GAA3946480.1"/>
    <property type="molecule type" value="Genomic_DNA"/>
</dbReference>
<evidence type="ECO:0000256" key="3">
    <source>
        <dbReference type="ARBA" id="ARBA00023163"/>
    </source>
</evidence>
<dbReference type="PANTHER" id="PTHR30514:SF18">
    <property type="entry name" value="RPIR-FAMILY TRANSCRIPTIONAL REGULATOR"/>
    <property type="match status" value="1"/>
</dbReference>
<evidence type="ECO:0000256" key="4">
    <source>
        <dbReference type="SAM" id="Coils"/>
    </source>
</evidence>
<evidence type="ECO:0000256" key="2">
    <source>
        <dbReference type="ARBA" id="ARBA00023125"/>
    </source>
</evidence>
<dbReference type="InterPro" id="IPR036388">
    <property type="entry name" value="WH-like_DNA-bd_sf"/>
</dbReference>
<keyword evidence="2" id="KW-0238">DNA-binding</keyword>
<evidence type="ECO:0000256" key="1">
    <source>
        <dbReference type="ARBA" id="ARBA00023015"/>
    </source>
</evidence>
<dbReference type="InterPro" id="IPR047640">
    <property type="entry name" value="RpiR-like"/>
</dbReference>
<keyword evidence="7" id="KW-1185">Reference proteome</keyword>
<proteinExistence type="predicted"/>
<evidence type="ECO:0000313" key="7">
    <source>
        <dbReference type="Proteomes" id="UP001501337"/>
    </source>
</evidence>